<name>A0AAW0HCZ4_MYOGA</name>
<evidence type="ECO:0000259" key="2">
    <source>
        <dbReference type="Pfam" id="PF12443"/>
    </source>
</evidence>
<feature type="region of interest" description="Disordered" evidence="1">
    <location>
        <begin position="43"/>
        <end position="64"/>
    </location>
</feature>
<dbReference type="Pfam" id="PF12443">
    <property type="entry name" value="AKNA"/>
    <property type="match status" value="1"/>
</dbReference>
<dbReference type="EMBL" id="JBBHLL010000626">
    <property type="protein sequence ID" value="KAK7799310.1"/>
    <property type="molecule type" value="Genomic_DNA"/>
</dbReference>
<feature type="region of interest" description="Disordered" evidence="1">
    <location>
        <begin position="765"/>
        <end position="786"/>
    </location>
</feature>
<feature type="region of interest" description="Disordered" evidence="1">
    <location>
        <begin position="410"/>
        <end position="492"/>
    </location>
</feature>
<feature type="domain" description="AKNA" evidence="2">
    <location>
        <begin position="571"/>
        <end position="648"/>
    </location>
</feature>
<organism evidence="3 4">
    <name type="scientific">Myodes glareolus</name>
    <name type="common">Bank vole</name>
    <name type="synonym">Clethrionomys glareolus</name>
    <dbReference type="NCBI Taxonomy" id="447135"/>
    <lineage>
        <taxon>Eukaryota</taxon>
        <taxon>Metazoa</taxon>
        <taxon>Chordata</taxon>
        <taxon>Craniata</taxon>
        <taxon>Vertebrata</taxon>
        <taxon>Euteleostomi</taxon>
        <taxon>Mammalia</taxon>
        <taxon>Eutheria</taxon>
        <taxon>Euarchontoglires</taxon>
        <taxon>Glires</taxon>
        <taxon>Rodentia</taxon>
        <taxon>Myomorpha</taxon>
        <taxon>Muroidea</taxon>
        <taxon>Cricetidae</taxon>
        <taxon>Arvicolinae</taxon>
        <taxon>Myodes</taxon>
    </lineage>
</organism>
<dbReference type="InterPro" id="IPR022150">
    <property type="entry name" value="AKNA_dom"/>
</dbReference>
<evidence type="ECO:0000313" key="3">
    <source>
        <dbReference type="EMBL" id="KAK7799310.1"/>
    </source>
</evidence>
<dbReference type="InterPro" id="IPR052655">
    <property type="entry name" value="AKNA_Centrosome-Trans_reg"/>
</dbReference>
<proteinExistence type="predicted"/>
<sequence length="812" mass="89236">MKNPPSTSCPLTGHCTCYINHSRSIFTQSTNAHDNGAYVSRRKNGLKKRLGRSTEVGNRRPLATLPLQSGHRERRHWSTVFFSPSDSALDPTRETEPPTFRAKEMALFKHLLCKFEALNSDPLDPCEKPSTVAHTPDPSDGEAGCRACHVVKSQASTDSVSSQCGHLTTCTGGCPVTDFHTHTWVPMHIPSHKRIDTPYTRKLASLGLHFSIPFRCCDVKNHTGKSRQHGTPRPGSRGPQTSAHIIMDEADFSEDATYREQEDLPYDGDFSQVKVCGAHDFPSTNITLAVSEEVVLSGKGPEEKVACCEVYGNTAVAMTWDKIAKNAITNRHGKDKPCALASCVPANEGNDSKSRTSDILLHHLSREQFLRGQGTGCDTLPETSNADSLDDAAILTDIISRYAKKYCPKEQTPAFADRPSPKSGAKNSNKPSRSPGTTGGSTSPSEKPVAAGQSNHQEDTRFLSRPKGPGDKQKNCQGQTPQRQLTEKASSGGWFEYSQGQVRYQLPDFSKVAPKVKIPRNTTFEAYEQLPVSPSHSVTVKFSLHVAITAGTITLCCPSMTRMQGILSSGVTGVEAEKRHWKLTPTTQKEPPPNSYIFQKISQGKQMCQKLKEQTDLLKTKVQEFSKRVKQDSFCHLQDIRLVMNFIQTFSSLFGNCGSYTYLMGDRLINPRPWNVPEETMNLTIKGDPAHRGRALVNSHCKSSWYLATRHGQISGEIIKMQFEGCDSITLQPSGSSSFAIGGDTRWSSKGLLLWGLREEPSELGRIGDENLPSQKETANGKPHATGCELRVHVKTSGTAEDHVTKGAWIAS</sequence>
<gene>
    <name evidence="3" type="ORF">U0070_019122</name>
</gene>
<dbReference type="Proteomes" id="UP001488838">
    <property type="component" value="Unassembled WGS sequence"/>
</dbReference>
<protein>
    <recommendedName>
        <fullName evidence="2">AKNA domain-containing protein</fullName>
    </recommendedName>
</protein>
<accession>A0AAW0HCZ4</accession>
<dbReference type="PANTHER" id="PTHR21510:SF16">
    <property type="entry name" value="PROTEIN AKNAD1"/>
    <property type="match status" value="1"/>
</dbReference>
<evidence type="ECO:0000313" key="4">
    <source>
        <dbReference type="Proteomes" id="UP001488838"/>
    </source>
</evidence>
<dbReference type="PANTHER" id="PTHR21510">
    <property type="entry name" value="AKNA DOMAIN-CONTAINING PROTEIN"/>
    <property type="match status" value="1"/>
</dbReference>
<keyword evidence="4" id="KW-1185">Reference proteome</keyword>
<comment type="caution">
    <text evidence="3">The sequence shown here is derived from an EMBL/GenBank/DDBJ whole genome shotgun (WGS) entry which is preliminary data.</text>
</comment>
<feature type="compositionally biased region" description="Polar residues" evidence="1">
    <location>
        <begin position="475"/>
        <end position="489"/>
    </location>
</feature>
<feature type="compositionally biased region" description="Basic and acidic residues" evidence="1">
    <location>
        <begin position="456"/>
        <end position="474"/>
    </location>
</feature>
<feature type="compositionally biased region" description="Low complexity" evidence="1">
    <location>
        <begin position="431"/>
        <end position="445"/>
    </location>
</feature>
<reference evidence="3 4" key="1">
    <citation type="journal article" date="2023" name="bioRxiv">
        <title>Conserved and derived expression patterns and positive selection on dental genes reveal complex evolutionary context of ever-growing rodent molars.</title>
        <authorList>
            <person name="Calamari Z.T."/>
            <person name="Song A."/>
            <person name="Cohen E."/>
            <person name="Akter M."/>
            <person name="Roy R.D."/>
            <person name="Hallikas O."/>
            <person name="Christensen M.M."/>
            <person name="Li P."/>
            <person name="Marangoni P."/>
            <person name="Jernvall J."/>
            <person name="Klein O.D."/>
        </authorList>
    </citation>
    <scope>NUCLEOTIDE SEQUENCE [LARGE SCALE GENOMIC DNA]</scope>
    <source>
        <strain evidence="3">V071</strain>
    </source>
</reference>
<dbReference type="AlphaFoldDB" id="A0AAW0HCZ4"/>
<evidence type="ECO:0000256" key="1">
    <source>
        <dbReference type="SAM" id="MobiDB-lite"/>
    </source>
</evidence>